<proteinExistence type="inferred from homology"/>
<evidence type="ECO:0000256" key="2">
    <source>
        <dbReference type="SAM" id="SignalP"/>
    </source>
</evidence>
<evidence type="ECO:0000313" key="3">
    <source>
        <dbReference type="EMBL" id="ETF04335.1"/>
    </source>
</evidence>
<dbReference type="Proteomes" id="UP000018733">
    <property type="component" value="Unassembled WGS sequence"/>
</dbReference>
<dbReference type="InterPro" id="IPR042100">
    <property type="entry name" value="Bug_dom1"/>
</dbReference>
<gene>
    <name evidence="3" type="ORF">W822_03980</name>
</gene>
<keyword evidence="4" id="KW-1185">Reference proteome</keyword>
<dbReference type="HOGENOM" id="CLU_045683_0_1_4"/>
<evidence type="ECO:0000256" key="1">
    <source>
        <dbReference type="ARBA" id="ARBA00006987"/>
    </source>
</evidence>
<dbReference type="AlphaFoldDB" id="V8QYD0"/>
<dbReference type="Gene3D" id="3.40.190.10">
    <property type="entry name" value="Periplasmic binding protein-like II"/>
    <property type="match status" value="1"/>
</dbReference>
<dbReference type="Pfam" id="PF03401">
    <property type="entry name" value="TctC"/>
    <property type="match status" value="1"/>
</dbReference>
<dbReference type="EMBL" id="AYXT01000001">
    <property type="protein sequence ID" value="ETF04335.1"/>
    <property type="molecule type" value="Genomic_DNA"/>
</dbReference>
<name>V8QYD0_9BURK</name>
<comment type="caution">
    <text evidence="3">The sequence shown here is derived from an EMBL/GenBank/DDBJ whole genome shotgun (WGS) entry which is preliminary data.</text>
</comment>
<dbReference type="InterPro" id="IPR005064">
    <property type="entry name" value="BUG"/>
</dbReference>
<comment type="similarity">
    <text evidence="1">Belongs to the UPF0065 (bug) family.</text>
</comment>
<accession>V8QYD0</accession>
<evidence type="ECO:0000313" key="4">
    <source>
        <dbReference type="Proteomes" id="UP000018733"/>
    </source>
</evidence>
<reference evidence="3 4" key="1">
    <citation type="journal article" date="2014" name="Genome Announc.">
        <title>Draft Genome Sequence of Advenella kashmirensis Strain W13003, a Polycyclic Aromatic Hydrocarbon-Degrading Bacterium.</title>
        <authorList>
            <person name="Wang X."/>
            <person name="Jin D."/>
            <person name="Zhou L."/>
            <person name="Wu L."/>
            <person name="An W."/>
            <person name="Zhao L."/>
        </authorList>
    </citation>
    <scope>NUCLEOTIDE SEQUENCE [LARGE SCALE GENOMIC DNA]</scope>
    <source>
        <strain evidence="3 4">W13003</strain>
    </source>
</reference>
<dbReference type="STRING" id="1424334.W822_03980"/>
<keyword evidence="2" id="KW-0732">Signal</keyword>
<dbReference type="RefSeq" id="WP_024003862.1">
    <property type="nucleotide sequence ID" value="NZ_KI650979.1"/>
</dbReference>
<dbReference type="SUPFAM" id="SSF53850">
    <property type="entry name" value="Periplasmic binding protein-like II"/>
    <property type="match status" value="1"/>
</dbReference>
<dbReference type="eggNOG" id="COG3181">
    <property type="taxonomic scope" value="Bacteria"/>
</dbReference>
<dbReference type="PANTHER" id="PTHR42928">
    <property type="entry name" value="TRICARBOXYLATE-BINDING PROTEIN"/>
    <property type="match status" value="1"/>
</dbReference>
<dbReference type="Gene3D" id="3.40.190.150">
    <property type="entry name" value="Bordetella uptake gene, domain 1"/>
    <property type="match status" value="1"/>
</dbReference>
<dbReference type="PATRIC" id="fig|1424334.3.peg.800"/>
<feature type="chain" id="PRO_5004771995" evidence="2">
    <location>
        <begin position="28"/>
        <end position="335"/>
    </location>
</feature>
<dbReference type="PANTHER" id="PTHR42928:SF5">
    <property type="entry name" value="BLR1237 PROTEIN"/>
    <property type="match status" value="1"/>
</dbReference>
<protein>
    <submittedName>
        <fullName evidence="3">TctC</fullName>
    </submittedName>
</protein>
<sequence>MNPSHAAAWLRTSIACIAGLAATFAIAGSQAHANPDSYPERPVRIIVGYGPGGTGDLTIRIIAQKLTESLGQPFVVENKPGAGGIVASQTAQQAKPDGYTLNFIAAGNFAMTPSLFRSLPFDPIKDFDMVSLIGNFGFALIVNGKSDMRTLADIIGQAKKKQKDFFVATVSVGSAQYLSAQIFKSMTGVNMNVVPYKSSADVIRAVRAGDVDAAFETIAPVLPHVTSGELRAVAVSEATRFAGLPNVPTLKEAGLQDYAVSAWNGLAAPHGTDPAIIAKLNAAIGKAVAMEDTKAKFQALGVTAKANTPDEMTALLKKDTAWWKTVIEQAGIQKQ</sequence>
<organism evidence="3 4">
    <name type="scientific">Advenella kashmirensis W13003</name>
    <dbReference type="NCBI Taxonomy" id="1424334"/>
    <lineage>
        <taxon>Bacteria</taxon>
        <taxon>Pseudomonadati</taxon>
        <taxon>Pseudomonadota</taxon>
        <taxon>Betaproteobacteria</taxon>
        <taxon>Burkholderiales</taxon>
        <taxon>Alcaligenaceae</taxon>
    </lineage>
</organism>
<feature type="signal peptide" evidence="2">
    <location>
        <begin position="1"/>
        <end position="27"/>
    </location>
</feature>
<dbReference type="PIRSF" id="PIRSF017082">
    <property type="entry name" value="YflP"/>
    <property type="match status" value="1"/>
</dbReference>